<dbReference type="STRING" id="379097.SE23_03295"/>
<evidence type="ECO:0000313" key="1">
    <source>
        <dbReference type="EMBL" id="KGY07541.1"/>
    </source>
</evidence>
<dbReference type="OrthoDB" id="5901212at2"/>
<proteinExistence type="predicted"/>
<evidence type="ECO:0000313" key="2">
    <source>
        <dbReference type="Proteomes" id="UP000030451"/>
    </source>
</evidence>
<dbReference type="EMBL" id="JRWP01000043">
    <property type="protein sequence ID" value="KGY07541.1"/>
    <property type="molecule type" value="Genomic_DNA"/>
</dbReference>
<dbReference type="Proteomes" id="UP000030451">
    <property type="component" value="Unassembled WGS sequence"/>
</dbReference>
<dbReference type="Gene3D" id="2.40.50.140">
    <property type="entry name" value="Nucleic acid-binding proteins"/>
    <property type="match status" value="1"/>
</dbReference>
<protein>
    <recommendedName>
        <fullName evidence="3">CSD domain-containing protein</fullName>
    </recommendedName>
</protein>
<dbReference type="RefSeq" id="WP_038192219.1">
    <property type="nucleotide sequence ID" value="NZ_JAVHXF010000344.1"/>
</dbReference>
<gene>
    <name evidence="1" type="ORF">NM06_16405</name>
</gene>
<dbReference type="SUPFAM" id="SSF50249">
    <property type="entry name" value="Nucleic acid-binding proteins"/>
    <property type="match status" value="1"/>
</dbReference>
<dbReference type="InterPro" id="IPR012340">
    <property type="entry name" value="NA-bd_OB-fold"/>
</dbReference>
<name>A0A0A5HVL9_PHOS4</name>
<organism evidence="1 2">
    <name type="scientific">Photobacterium sp. (strain ATCC 43367)</name>
    <dbReference type="NCBI Taxonomy" id="379097"/>
    <lineage>
        <taxon>Bacteria</taxon>
        <taxon>Pseudomonadati</taxon>
        <taxon>Pseudomonadota</taxon>
        <taxon>Gammaproteobacteria</taxon>
        <taxon>Vibrionales</taxon>
        <taxon>Vibrionaceae</taxon>
        <taxon>Vibrio</taxon>
        <taxon>Vibrio oreintalis group</taxon>
    </lineage>
</organism>
<reference evidence="1 2" key="1">
    <citation type="submission" date="2014-10" db="EMBL/GenBank/DDBJ databases">
        <title>Genome sequencing of Vibrio sinaloensis T08.</title>
        <authorList>
            <person name="Chan K.-G."/>
            <person name="Mohamad N.I."/>
        </authorList>
    </citation>
    <scope>NUCLEOTIDE SEQUENCE [LARGE SCALE GENOMIC DNA]</scope>
    <source>
        <strain evidence="1 2">T08</strain>
    </source>
</reference>
<dbReference type="AlphaFoldDB" id="A0A0A5HVL9"/>
<evidence type="ECO:0008006" key="3">
    <source>
        <dbReference type="Google" id="ProtNLM"/>
    </source>
</evidence>
<sequence length="69" mass="7766">MAMVGRVVNWDSKHGIGLIRADMSDETLFFHVRDMDLGAQPPYISERVAFDAERDMSGCAMALHIMPVR</sequence>
<comment type="caution">
    <text evidence="1">The sequence shown here is derived from an EMBL/GenBank/DDBJ whole genome shotgun (WGS) entry which is preliminary data.</text>
</comment>
<accession>A0A0A5HVL9</accession>